<name>A0AAN5I250_9BILA</name>
<reference evidence="2" key="1">
    <citation type="submission" date="2022-10" db="EMBL/GenBank/DDBJ databases">
        <title>Genome assembly of Pristionchus species.</title>
        <authorList>
            <person name="Yoshida K."/>
            <person name="Sommer R.J."/>
        </authorList>
    </citation>
    <scope>NUCLEOTIDE SEQUENCE [LARGE SCALE GENOMIC DNA]</scope>
    <source>
        <strain evidence="2">RS5460</strain>
    </source>
</reference>
<gene>
    <name evidence="1" type="ORF">PMAYCL1PPCAC_19362</name>
</gene>
<accession>A0AAN5I250</accession>
<evidence type="ECO:0000313" key="2">
    <source>
        <dbReference type="Proteomes" id="UP001328107"/>
    </source>
</evidence>
<comment type="caution">
    <text evidence="1">The sequence shown here is derived from an EMBL/GenBank/DDBJ whole genome shotgun (WGS) entry which is preliminary data.</text>
</comment>
<keyword evidence="2" id="KW-1185">Reference proteome</keyword>
<evidence type="ECO:0000313" key="1">
    <source>
        <dbReference type="EMBL" id="GMR49167.1"/>
    </source>
</evidence>
<sequence length="146" mass="15760">QAKPKEMNSLLIPLIIGLALAFLPLLTSTAFMSVAGVSNVVCGTIFHDKGFGFLPKALTILNQPSNYSFGGINVDIQSLIAECKNGKTLINALDLGSKLSEDEITKRFNVDEKNREITEKINGMSFGLPTDSDWADIAVTGNLFPQ</sequence>
<organism evidence="1 2">
    <name type="scientific">Pristionchus mayeri</name>
    <dbReference type="NCBI Taxonomy" id="1317129"/>
    <lineage>
        <taxon>Eukaryota</taxon>
        <taxon>Metazoa</taxon>
        <taxon>Ecdysozoa</taxon>
        <taxon>Nematoda</taxon>
        <taxon>Chromadorea</taxon>
        <taxon>Rhabditida</taxon>
        <taxon>Rhabditina</taxon>
        <taxon>Diplogasteromorpha</taxon>
        <taxon>Diplogasteroidea</taxon>
        <taxon>Neodiplogasteridae</taxon>
        <taxon>Pristionchus</taxon>
    </lineage>
</organism>
<dbReference type="AlphaFoldDB" id="A0AAN5I250"/>
<feature type="non-terminal residue" evidence="1">
    <location>
        <position position="1"/>
    </location>
</feature>
<dbReference type="Proteomes" id="UP001328107">
    <property type="component" value="Unassembled WGS sequence"/>
</dbReference>
<proteinExistence type="predicted"/>
<dbReference type="EMBL" id="BTRK01000004">
    <property type="protein sequence ID" value="GMR49167.1"/>
    <property type="molecule type" value="Genomic_DNA"/>
</dbReference>
<protein>
    <submittedName>
        <fullName evidence="1">Uncharacterized protein</fullName>
    </submittedName>
</protein>